<dbReference type="VEuPathDB" id="MicrosporidiaDB:NAPIS_ORF01935"/>
<dbReference type="EMBL" id="KE647279">
    <property type="protein sequence ID" value="EQB60503.1"/>
    <property type="molecule type" value="Genomic_DNA"/>
</dbReference>
<evidence type="ECO:0000313" key="4">
    <source>
        <dbReference type="EMBL" id="EQB60503.1"/>
    </source>
</evidence>
<name>T0L7R9_9MICR</name>
<dbReference type="InterPro" id="IPR027417">
    <property type="entry name" value="P-loop_NTPase"/>
</dbReference>
<dbReference type="PANTHER" id="PTHR11638">
    <property type="entry name" value="ATP-DEPENDENT CLP PROTEASE"/>
    <property type="match status" value="1"/>
</dbReference>
<dbReference type="GO" id="GO:0016887">
    <property type="term" value="F:ATP hydrolysis activity"/>
    <property type="evidence" value="ECO:0007669"/>
    <property type="project" value="InterPro"/>
</dbReference>
<dbReference type="PANTHER" id="PTHR11638:SF18">
    <property type="entry name" value="HEAT SHOCK PROTEIN 104"/>
    <property type="match status" value="1"/>
</dbReference>
<dbReference type="GO" id="GO:0005737">
    <property type="term" value="C:cytoplasm"/>
    <property type="evidence" value="ECO:0007669"/>
    <property type="project" value="TreeGrafter"/>
</dbReference>
<evidence type="ECO:0000259" key="3">
    <source>
        <dbReference type="Pfam" id="PF00004"/>
    </source>
</evidence>
<sequence>MFNNLDDVVKRIKAFRGDKKIDHENADDTENTITKFAVEMVDQARKNIFDPVVGREQEILEIIEILGKKTKSNAIMVGKPGVGKTAIVNGIAQKIAKGEAPGLKNAKIYNVDVGSMIAGTCHRGDFESRLKELIKEATETPNVILFIDEIHIILGAGKTSDSAMDAANLLKTRTG</sequence>
<reference evidence="4 5" key="1">
    <citation type="journal article" date="2013" name="BMC Genomics">
        <title>Genome sequencing and comparative genomics of honey bee microsporidia, Nosema apis reveal novel insights into host-parasite interactions.</title>
        <authorList>
            <person name="Chen Yp."/>
            <person name="Pettis J.S."/>
            <person name="Zhao Y."/>
            <person name="Liu X."/>
            <person name="Tallon L.J."/>
            <person name="Sadzewicz L.D."/>
            <person name="Li R."/>
            <person name="Zheng H."/>
            <person name="Huang S."/>
            <person name="Zhang X."/>
            <person name="Hamilton M.C."/>
            <person name="Pernal S.F."/>
            <person name="Melathopoulos A.P."/>
            <person name="Yan X."/>
            <person name="Evans J.D."/>
        </authorList>
    </citation>
    <scope>NUCLEOTIDE SEQUENCE [LARGE SCALE GENOMIC DNA]</scope>
    <source>
        <strain evidence="4 5">BRL 01</strain>
    </source>
</reference>
<dbReference type="GO" id="GO:0005524">
    <property type="term" value="F:ATP binding"/>
    <property type="evidence" value="ECO:0007669"/>
    <property type="project" value="UniProtKB-KW"/>
</dbReference>
<dbReference type="Gene3D" id="3.40.50.300">
    <property type="entry name" value="P-loop containing nucleotide triphosphate hydrolases"/>
    <property type="match status" value="1"/>
</dbReference>
<organism evidence="4 5">
    <name type="scientific">Vairimorpha apis BRL 01</name>
    <dbReference type="NCBI Taxonomy" id="1037528"/>
    <lineage>
        <taxon>Eukaryota</taxon>
        <taxon>Fungi</taxon>
        <taxon>Fungi incertae sedis</taxon>
        <taxon>Microsporidia</taxon>
        <taxon>Nosematidae</taxon>
        <taxon>Vairimorpha</taxon>
    </lineage>
</organism>
<keyword evidence="1" id="KW-0547">Nucleotide-binding</keyword>
<gene>
    <name evidence="4" type="ORF">NAPIS_ORF01935</name>
</gene>
<dbReference type="Pfam" id="PF00004">
    <property type="entry name" value="AAA"/>
    <property type="match status" value="1"/>
</dbReference>
<dbReference type="InterPro" id="IPR050130">
    <property type="entry name" value="ClpA_ClpB"/>
</dbReference>
<evidence type="ECO:0000256" key="1">
    <source>
        <dbReference type="ARBA" id="ARBA00022741"/>
    </source>
</evidence>
<accession>T0L7R9</accession>
<evidence type="ECO:0000313" key="5">
    <source>
        <dbReference type="Proteomes" id="UP000053780"/>
    </source>
</evidence>
<keyword evidence="5" id="KW-1185">Reference proteome</keyword>
<dbReference type="GO" id="GO:0034605">
    <property type="term" value="P:cellular response to heat"/>
    <property type="evidence" value="ECO:0007669"/>
    <property type="project" value="TreeGrafter"/>
</dbReference>
<dbReference type="HOGENOM" id="CLU_1533023_0_0_1"/>
<proteinExistence type="predicted"/>
<dbReference type="AlphaFoldDB" id="T0L7R9"/>
<dbReference type="InterPro" id="IPR003959">
    <property type="entry name" value="ATPase_AAA_core"/>
</dbReference>
<dbReference type="SUPFAM" id="SSF52540">
    <property type="entry name" value="P-loop containing nucleoside triphosphate hydrolases"/>
    <property type="match status" value="1"/>
</dbReference>
<dbReference type="Proteomes" id="UP000053780">
    <property type="component" value="Unassembled WGS sequence"/>
</dbReference>
<dbReference type="OrthoDB" id="47330at2759"/>
<evidence type="ECO:0000256" key="2">
    <source>
        <dbReference type="ARBA" id="ARBA00022840"/>
    </source>
</evidence>
<feature type="domain" description="ATPase AAA-type core" evidence="3">
    <location>
        <begin position="75"/>
        <end position="170"/>
    </location>
</feature>
<keyword evidence="2" id="KW-0067">ATP-binding</keyword>
<protein>
    <submittedName>
        <fullName evidence="4">Atp-dependent chaperone</fullName>
    </submittedName>
</protein>